<accession>A0A401ZWT8</accession>
<feature type="transmembrane region" description="Helical" evidence="1">
    <location>
        <begin position="143"/>
        <end position="165"/>
    </location>
</feature>
<dbReference type="Proteomes" id="UP000287352">
    <property type="component" value="Unassembled WGS sequence"/>
</dbReference>
<dbReference type="EMBL" id="BIFR01000001">
    <property type="protein sequence ID" value="GCE11327.1"/>
    <property type="molecule type" value="Genomic_DNA"/>
</dbReference>
<reference evidence="3" key="1">
    <citation type="submission" date="2018-12" db="EMBL/GenBank/DDBJ databases">
        <title>Tengunoibacter tsumagoiensis gen. nov., sp. nov., Dictyobacter kobayashii sp. nov., D. alpinus sp. nov., and D. joshuensis sp. nov. and description of Dictyobacteraceae fam. nov. within the order Ktedonobacterales isolated from Tengu-no-mugimeshi.</title>
        <authorList>
            <person name="Wang C.M."/>
            <person name="Zheng Y."/>
            <person name="Sakai Y."/>
            <person name="Toyoda A."/>
            <person name="Minakuchi Y."/>
            <person name="Abe K."/>
            <person name="Yokota A."/>
            <person name="Yabe S."/>
        </authorList>
    </citation>
    <scope>NUCLEOTIDE SEQUENCE [LARGE SCALE GENOMIC DNA]</scope>
    <source>
        <strain evidence="3">Uno3</strain>
    </source>
</reference>
<name>A0A401ZWT8_9CHLR</name>
<comment type="caution">
    <text evidence="2">The sequence shown here is derived from an EMBL/GenBank/DDBJ whole genome shotgun (WGS) entry which is preliminary data.</text>
</comment>
<evidence type="ECO:0000313" key="2">
    <source>
        <dbReference type="EMBL" id="GCE11327.1"/>
    </source>
</evidence>
<keyword evidence="1" id="KW-0472">Membrane</keyword>
<sequence>MMACQYCQRGSVEQGEICPFCGLPFFEKLKQEDKSDHSEEGQIDAIPQLSFDEHLLDQTNSLTRPETGQVSLGPLASSLSSQIPALYQSIPLPPEQTEHQNTLALQLVPEHILEQLQPVEQPEIVYIRPDYPALRPLIPRYRIISGLLSILIVSIFLCAGTSYYVKTSGLLDRAGQFLWGQKLQSVNAVAPQLPDPPTPSTGDFGAPEVRAIIPSVAISARVDRLNLPIKVDTVFKPDQELYLTCNVQPPAGGGIVMAKWYINGHFFKSSELINVPVARNLAIPMLYLTPAEGYVELYWNMQLVQRLYFVVRA</sequence>
<organism evidence="2 3">
    <name type="scientific">Tengunoibacter tsumagoiensis</name>
    <dbReference type="NCBI Taxonomy" id="2014871"/>
    <lineage>
        <taxon>Bacteria</taxon>
        <taxon>Bacillati</taxon>
        <taxon>Chloroflexota</taxon>
        <taxon>Ktedonobacteria</taxon>
        <taxon>Ktedonobacterales</taxon>
        <taxon>Dictyobacteraceae</taxon>
        <taxon>Tengunoibacter</taxon>
    </lineage>
</organism>
<evidence type="ECO:0000313" key="3">
    <source>
        <dbReference type="Proteomes" id="UP000287352"/>
    </source>
</evidence>
<keyword evidence="1" id="KW-1133">Transmembrane helix</keyword>
<evidence type="ECO:0000256" key="1">
    <source>
        <dbReference type="SAM" id="Phobius"/>
    </source>
</evidence>
<proteinExistence type="predicted"/>
<gene>
    <name evidence="2" type="ORF">KTT_11860</name>
</gene>
<keyword evidence="3" id="KW-1185">Reference proteome</keyword>
<keyword evidence="1" id="KW-0812">Transmembrane</keyword>
<dbReference type="OrthoDB" id="145194at2"/>
<dbReference type="AlphaFoldDB" id="A0A401ZWT8"/>
<protein>
    <submittedName>
        <fullName evidence="2">Uncharacterized protein</fullName>
    </submittedName>
</protein>
<dbReference type="RefSeq" id="WP_126579050.1">
    <property type="nucleotide sequence ID" value="NZ_BIFR01000001.1"/>
</dbReference>